<evidence type="ECO:0000256" key="1">
    <source>
        <dbReference type="ARBA" id="ARBA00010333"/>
    </source>
</evidence>
<dbReference type="Gene3D" id="3.40.190.10">
    <property type="entry name" value="Periplasmic binding protein-like II"/>
    <property type="match status" value="2"/>
</dbReference>
<accession>A0ABT6ZMD7</accession>
<evidence type="ECO:0000259" key="5">
    <source>
        <dbReference type="SMART" id="SM00062"/>
    </source>
</evidence>
<evidence type="ECO:0000256" key="4">
    <source>
        <dbReference type="SAM" id="SignalP"/>
    </source>
</evidence>
<evidence type="ECO:0000256" key="2">
    <source>
        <dbReference type="ARBA" id="ARBA00022448"/>
    </source>
</evidence>
<dbReference type="EMBL" id="JASJEX010000004">
    <property type="protein sequence ID" value="MDJ1130216.1"/>
    <property type="molecule type" value="Genomic_DNA"/>
</dbReference>
<dbReference type="PROSITE" id="PS51257">
    <property type="entry name" value="PROKAR_LIPOPROTEIN"/>
    <property type="match status" value="1"/>
</dbReference>
<dbReference type="CDD" id="cd13690">
    <property type="entry name" value="PBP2_GluB"/>
    <property type="match status" value="1"/>
</dbReference>
<dbReference type="Pfam" id="PF00497">
    <property type="entry name" value="SBP_bac_3"/>
    <property type="match status" value="1"/>
</dbReference>
<evidence type="ECO:0000256" key="3">
    <source>
        <dbReference type="ARBA" id="ARBA00022729"/>
    </source>
</evidence>
<feature type="signal peptide" evidence="4">
    <location>
        <begin position="1"/>
        <end position="18"/>
    </location>
</feature>
<dbReference type="RefSeq" id="WP_283713378.1">
    <property type="nucleotide sequence ID" value="NZ_JASJEW010000003.1"/>
</dbReference>
<comment type="similarity">
    <text evidence="1">Belongs to the bacterial solute-binding protein 3 family.</text>
</comment>
<dbReference type="SMART" id="SM00062">
    <property type="entry name" value="PBPb"/>
    <property type="match status" value="1"/>
</dbReference>
<sequence>MPNLDRRSFLAAFGSALAAAGLAGCSSDDSSNGTNGSGSDAAAGVSIDKAAYDQLIQSGPVASDDTIAASEWASKIKKNGKLRVGCTRTSTLFSLLDDTDNKVYGFDAGLYQLLARYITGSQDNVELVQVTSDTRESVLQNDQVDVVFATYTITDARQEVISFAGPYYTSQYSILVTEGNTEVTSLADLAGKNVAAQSGSTGPQLLEEYAPEADVQEFSTDEEARAALEQGRVDAYVFDDSMNRGSIVKNPGKYKVVGEVFGPIDPYGIGLPKGSDGVDFCDDFLVVIEDNGDWGKLWQITIGDRTGSTDVPVPPEITTRTNG</sequence>
<dbReference type="InterPro" id="IPR051455">
    <property type="entry name" value="Bact_solute-bind_prot3"/>
</dbReference>
<dbReference type="SUPFAM" id="SSF53850">
    <property type="entry name" value="Periplasmic binding protein-like II"/>
    <property type="match status" value="1"/>
</dbReference>
<evidence type="ECO:0000313" key="7">
    <source>
        <dbReference type="Proteomes" id="UP001431693"/>
    </source>
</evidence>
<dbReference type="PANTHER" id="PTHR30085:SF6">
    <property type="entry name" value="ABC TRANSPORTER GLUTAMINE-BINDING PROTEIN GLNH"/>
    <property type="match status" value="1"/>
</dbReference>
<reference evidence="6" key="1">
    <citation type="submission" date="2023-05" db="EMBL/GenBank/DDBJ databases">
        <title>[olsenella] sp. nov., isolated from a pig farm feces dump.</title>
        <authorList>
            <person name="Chang Y.-H."/>
        </authorList>
    </citation>
    <scope>NUCLEOTIDE SEQUENCE</scope>
    <source>
        <strain evidence="6">YH-ols2217</strain>
    </source>
</reference>
<dbReference type="InterPro" id="IPR006311">
    <property type="entry name" value="TAT_signal"/>
</dbReference>
<feature type="domain" description="Solute-binding protein family 3/N-terminal" evidence="5">
    <location>
        <begin position="81"/>
        <end position="305"/>
    </location>
</feature>
<dbReference type="PROSITE" id="PS51318">
    <property type="entry name" value="TAT"/>
    <property type="match status" value="1"/>
</dbReference>
<feature type="chain" id="PRO_5045329251" evidence="4">
    <location>
        <begin position="19"/>
        <end position="323"/>
    </location>
</feature>
<keyword evidence="3 4" id="KW-0732">Signal</keyword>
<comment type="caution">
    <text evidence="6">The sequence shown here is derived from an EMBL/GenBank/DDBJ whole genome shotgun (WGS) entry which is preliminary data.</text>
</comment>
<protein>
    <submittedName>
        <fullName evidence="6">Glutamate ABC transporter substrate-binding protein</fullName>
    </submittedName>
</protein>
<keyword evidence="2" id="KW-0813">Transport</keyword>
<evidence type="ECO:0000313" key="6">
    <source>
        <dbReference type="EMBL" id="MDJ1130216.1"/>
    </source>
</evidence>
<keyword evidence="7" id="KW-1185">Reference proteome</keyword>
<proteinExistence type="inferred from homology"/>
<dbReference type="InterPro" id="IPR001638">
    <property type="entry name" value="Solute-binding_3/MltF_N"/>
</dbReference>
<dbReference type="PANTHER" id="PTHR30085">
    <property type="entry name" value="AMINO ACID ABC TRANSPORTER PERMEASE"/>
    <property type="match status" value="1"/>
</dbReference>
<dbReference type="Proteomes" id="UP001431693">
    <property type="component" value="Unassembled WGS sequence"/>
</dbReference>
<name>A0ABT6ZMD7_9ACTN</name>
<organism evidence="6 7">
    <name type="scientific">Kribbibacterium absianum</name>
    <dbReference type="NCBI Taxonomy" id="3044210"/>
    <lineage>
        <taxon>Bacteria</taxon>
        <taxon>Bacillati</taxon>
        <taxon>Actinomycetota</taxon>
        <taxon>Coriobacteriia</taxon>
        <taxon>Coriobacteriales</taxon>
        <taxon>Kribbibacteriaceae</taxon>
        <taxon>Kribbibacterium</taxon>
    </lineage>
</organism>
<gene>
    <name evidence="6" type="ORF">QJ043_09025</name>
</gene>